<dbReference type="Proteomes" id="UP001054252">
    <property type="component" value="Unassembled WGS sequence"/>
</dbReference>
<sequence>MLESSGFSTAQACWSRLVLPPPMTIPDLSAFGSLFGDLFWRPSVLSYRSWEVLADFSDLATAELDLCRDILEISRHPLRSRLKGVPWIGRPQVARVISPPFLPCIGPTLLYFFSLFFSLSVTLILLDKD</sequence>
<organism evidence="2 3">
    <name type="scientific">Rubroshorea leprosula</name>
    <dbReference type="NCBI Taxonomy" id="152421"/>
    <lineage>
        <taxon>Eukaryota</taxon>
        <taxon>Viridiplantae</taxon>
        <taxon>Streptophyta</taxon>
        <taxon>Embryophyta</taxon>
        <taxon>Tracheophyta</taxon>
        <taxon>Spermatophyta</taxon>
        <taxon>Magnoliopsida</taxon>
        <taxon>eudicotyledons</taxon>
        <taxon>Gunneridae</taxon>
        <taxon>Pentapetalae</taxon>
        <taxon>rosids</taxon>
        <taxon>malvids</taxon>
        <taxon>Malvales</taxon>
        <taxon>Dipterocarpaceae</taxon>
        <taxon>Rubroshorea</taxon>
    </lineage>
</organism>
<evidence type="ECO:0000313" key="2">
    <source>
        <dbReference type="EMBL" id="GKV02201.1"/>
    </source>
</evidence>
<keyword evidence="1" id="KW-0472">Membrane</keyword>
<protein>
    <submittedName>
        <fullName evidence="2">Uncharacterized protein</fullName>
    </submittedName>
</protein>
<accession>A0AAV5IQV6</accession>
<dbReference type="EMBL" id="BPVZ01000018">
    <property type="protein sequence ID" value="GKV02201.1"/>
    <property type="molecule type" value="Genomic_DNA"/>
</dbReference>
<gene>
    <name evidence="2" type="ORF">SLEP1_g14661</name>
</gene>
<reference evidence="2 3" key="1">
    <citation type="journal article" date="2021" name="Commun. Biol.">
        <title>The genome of Shorea leprosula (Dipterocarpaceae) highlights the ecological relevance of drought in aseasonal tropical rainforests.</title>
        <authorList>
            <person name="Ng K.K.S."/>
            <person name="Kobayashi M.J."/>
            <person name="Fawcett J.A."/>
            <person name="Hatakeyama M."/>
            <person name="Paape T."/>
            <person name="Ng C.H."/>
            <person name="Ang C.C."/>
            <person name="Tnah L.H."/>
            <person name="Lee C.T."/>
            <person name="Nishiyama T."/>
            <person name="Sese J."/>
            <person name="O'Brien M.J."/>
            <person name="Copetti D."/>
            <person name="Mohd Noor M.I."/>
            <person name="Ong R.C."/>
            <person name="Putra M."/>
            <person name="Sireger I.Z."/>
            <person name="Indrioko S."/>
            <person name="Kosugi Y."/>
            <person name="Izuno A."/>
            <person name="Isagi Y."/>
            <person name="Lee S.L."/>
            <person name="Shimizu K.K."/>
        </authorList>
    </citation>
    <scope>NUCLEOTIDE SEQUENCE [LARGE SCALE GENOMIC DNA]</scope>
    <source>
        <strain evidence="2">214</strain>
    </source>
</reference>
<evidence type="ECO:0000313" key="3">
    <source>
        <dbReference type="Proteomes" id="UP001054252"/>
    </source>
</evidence>
<keyword evidence="1" id="KW-0812">Transmembrane</keyword>
<dbReference type="AlphaFoldDB" id="A0AAV5IQV6"/>
<feature type="transmembrane region" description="Helical" evidence="1">
    <location>
        <begin position="108"/>
        <end position="126"/>
    </location>
</feature>
<keyword evidence="3" id="KW-1185">Reference proteome</keyword>
<evidence type="ECO:0000256" key="1">
    <source>
        <dbReference type="SAM" id="Phobius"/>
    </source>
</evidence>
<proteinExistence type="predicted"/>
<keyword evidence="1" id="KW-1133">Transmembrane helix</keyword>
<comment type="caution">
    <text evidence="2">The sequence shown here is derived from an EMBL/GenBank/DDBJ whole genome shotgun (WGS) entry which is preliminary data.</text>
</comment>
<name>A0AAV5IQV6_9ROSI</name>